<feature type="domain" description="Riboflavin kinase" evidence="16">
    <location>
        <begin position="173"/>
        <end position="299"/>
    </location>
</feature>
<dbReference type="GO" id="GO:0008531">
    <property type="term" value="F:riboflavin kinase activity"/>
    <property type="evidence" value="ECO:0007669"/>
    <property type="project" value="UniProtKB-EC"/>
</dbReference>
<evidence type="ECO:0000256" key="11">
    <source>
        <dbReference type="ARBA" id="ARBA00022741"/>
    </source>
</evidence>
<dbReference type="InterPro" id="IPR023465">
    <property type="entry name" value="Riboflavin_kinase_dom_sf"/>
</dbReference>
<evidence type="ECO:0000256" key="1">
    <source>
        <dbReference type="ARBA" id="ARBA00004726"/>
    </source>
</evidence>
<protein>
    <recommendedName>
        <fullName evidence="6">Bifunctional riboflavin kinase/FMN adenylyltransferase</fullName>
        <ecNumber evidence="4">2.7.1.26</ecNumber>
        <ecNumber evidence="5">2.7.7.2</ecNumber>
    </recommendedName>
</protein>
<evidence type="ECO:0000313" key="20">
    <source>
        <dbReference type="EMBL" id="CAB4742180.1"/>
    </source>
</evidence>
<dbReference type="SUPFAM" id="SSF52374">
    <property type="entry name" value="Nucleotidylyl transferase"/>
    <property type="match status" value="1"/>
</dbReference>
<dbReference type="NCBIfam" id="TIGR00083">
    <property type="entry name" value="ribF"/>
    <property type="match status" value="1"/>
</dbReference>
<evidence type="ECO:0000256" key="5">
    <source>
        <dbReference type="ARBA" id="ARBA00012393"/>
    </source>
</evidence>
<dbReference type="GO" id="GO:0005524">
    <property type="term" value="F:ATP binding"/>
    <property type="evidence" value="ECO:0007669"/>
    <property type="project" value="UniProtKB-KW"/>
</dbReference>
<dbReference type="NCBIfam" id="NF004160">
    <property type="entry name" value="PRK05627.1-3"/>
    <property type="match status" value="1"/>
</dbReference>
<evidence type="ECO:0000256" key="8">
    <source>
        <dbReference type="ARBA" id="ARBA00022643"/>
    </source>
</evidence>
<dbReference type="InterPro" id="IPR023468">
    <property type="entry name" value="Riboflavin_kinase"/>
</dbReference>
<dbReference type="GO" id="GO:0006747">
    <property type="term" value="P:FAD biosynthetic process"/>
    <property type="evidence" value="ECO:0007669"/>
    <property type="project" value="UniProtKB-UniPathway"/>
</dbReference>
<keyword evidence="9" id="KW-0808">Transferase</keyword>
<evidence type="ECO:0000313" key="17">
    <source>
        <dbReference type="EMBL" id="CAB4344917.1"/>
    </source>
</evidence>
<dbReference type="UniPathway" id="UPA00276">
    <property type="reaction ID" value="UER00406"/>
</dbReference>
<keyword evidence="14" id="KW-0067">ATP-binding</keyword>
<dbReference type="GO" id="GO:0003919">
    <property type="term" value="F:FMN adenylyltransferase activity"/>
    <property type="evidence" value="ECO:0007669"/>
    <property type="project" value="UniProtKB-EC"/>
</dbReference>
<evidence type="ECO:0000256" key="15">
    <source>
        <dbReference type="ARBA" id="ARBA00023268"/>
    </source>
</evidence>
<proteinExistence type="inferred from homology"/>
<dbReference type="EMBL" id="CAEZZD010000018">
    <property type="protein sequence ID" value="CAB4742180.1"/>
    <property type="molecule type" value="Genomic_DNA"/>
</dbReference>
<dbReference type="GO" id="GO:0009398">
    <property type="term" value="P:FMN biosynthetic process"/>
    <property type="evidence" value="ECO:0007669"/>
    <property type="project" value="UniProtKB-UniPathway"/>
</dbReference>
<dbReference type="EMBL" id="CAESAI010000063">
    <property type="protein sequence ID" value="CAB4344917.1"/>
    <property type="molecule type" value="Genomic_DNA"/>
</dbReference>
<dbReference type="CDD" id="cd02064">
    <property type="entry name" value="FAD_synthetase_N"/>
    <property type="match status" value="1"/>
</dbReference>
<dbReference type="InterPro" id="IPR015864">
    <property type="entry name" value="FAD_synthase"/>
</dbReference>
<dbReference type="InterPro" id="IPR014729">
    <property type="entry name" value="Rossmann-like_a/b/a_fold"/>
</dbReference>
<dbReference type="EMBL" id="CAEZYC010000042">
    <property type="protein sequence ID" value="CAB4709922.1"/>
    <property type="molecule type" value="Genomic_DNA"/>
</dbReference>
<evidence type="ECO:0000256" key="13">
    <source>
        <dbReference type="ARBA" id="ARBA00022827"/>
    </source>
</evidence>
<dbReference type="SMART" id="SM00904">
    <property type="entry name" value="Flavokinase"/>
    <property type="match status" value="1"/>
</dbReference>
<gene>
    <name evidence="19" type="ORF">UFOPK2648_00831</name>
    <name evidence="20" type="ORF">UFOPK2824_00215</name>
    <name evidence="21" type="ORF">UFOPK3037_01161</name>
    <name evidence="17" type="ORF">UFOPK3406_01428</name>
    <name evidence="18" type="ORF">UFOPK3925_01664</name>
    <name evidence="22" type="ORF">UFOPK4097_01177</name>
</gene>
<reference evidence="19" key="1">
    <citation type="submission" date="2020-05" db="EMBL/GenBank/DDBJ databases">
        <authorList>
            <person name="Chiriac C."/>
            <person name="Salcher M."/>
            <person name="Ghai R."/>
            <person name="Kavagutti S V."/>
        </authorList>
    </citation>
    <scope>NUCLEOTIDE SEQUENCE</scope>
</reference>
<dbReference type="AlphaFoldDB" id="A0A6J6QHB3"/>
<dbReference type="EC" id="2.7.7.2" evidence="5"/>
<dbReference type="Gene3D" id="2.40.30.30">
    <property type="entry name" value="Riboflavin kinase-like"/>
    <property type="match status" value="1"/>
</dbReference>
<dbReference type="PIRSF" id="PIRSF004491">
    <property type="entry name" value="FAD_Synth"/>
    <property type="match status" value="1"/>
</dbReference>
<evidence type="ECO:0000313" key="22">
    <source>
        <dbReference type="EMBL" id="CAB5025197.1"/>
    </source>
</evidence>
<comment type="similarity">
    <text evidence="3">Belongs to the RibF family.</text>
</comment>
<dbReference type="InterPro" id="IPR015865">
    <property type="entry name" value="Riboflavin_kinase_bac/euk"/>
</dbReference>
<evidence type="ECO:0000313" key="21">
    <source>
        <dbReference type="EMBL" id="CAB4809089.1"/>
    </source>
</evidence>
<keyword evidence="12" id="KW-0418">Kinase</keyword>
<evidence type="ECO:0000313" key="18">
    <source>
        <dbReference type="EMBL" id="CAB4345773.1"/>
    </source>
</evidence>
<dbReference type="EMBL" id="CAFAAO010000015">
    <property type="protein sequence ID" value="CAB4809089.1"/>
    <property type="molecule type" value="Genomic_DNA"/>
</dbReference>
<dbReference type="SUPFAM" id="SSF82114">
    <property type="entry name" value="Riboflavin kinase-like"/>
    <property type="match status" value="1"/>
</dbReference>
<dbReference type="PANTHER" id="PTHR22749">
    <property type="entry name" value="RIBOFLAVIN KINASE/FMN ADENYLYLTRANSFERASE"/>
    <property type="match status" value="1"/>
</dbReference>
<keyword evidence="7" id="KW-0285">Flavoprotein</keyword>
<evidence type="ECO:0000259" key="16">
    <source>
        <dbReference type="SMART" id="SM00904"/>
    </source>
</evidence>
<evidence type="ECO:0000256" key="10">
    <source>
        <dbReference type="ARBA" id="ARBA00022695"/>
    </source>
</evidence>
<dbReference type="InterPro" id="IPR002606">
    <property type="entry name" value="Riboflavin_kinase_bac"/>
</dbReference>
<keyword evidence="10" id="KW-0548">Nucleotidyltransferase</keyword>
<dbReference type="FunFam" id="3.40.50.620:FF:000021">
    <property type="entry name" value="Riboflavin biosynthesis protein"/>
    <property type="match status" value="1"/>
</dbReference>
<evidence type="ECO:0000256" key="6">
    <source>
        <dbReference type="ARBA" id="ARBA00018483"/>
    </source>
</evidence>
<evidence type="ECO:0000256" key="7">
    <source>
        <dbReference type="ARBA" id="ARBA00022630"/>
    </source>
</evidence>
<evidence type="ECO:0000256" key="9">
    <source>
        <dbReference type="ARBA" id="ARBA00022679"/>
    </source>
</evidence>
<keyword evidence="13" id="KW-0274">FAD</keyword>
<organism evidence="19">
    <name type="scientific">freshwater metagenome</name>
    <dbReference type="NCBI Taxonomy" id="449393"/>
    <lineage>
        <taxon>unclassified sequences</taxon>
        <taxon>metagenomes</taxon>
        <taxon>ecological metagenomes</taxon>
    </lineage>
</organism>
<dbReference type="Pfam" id="PF06574">
    <property type="entry name" value="FAD_syn"/>
    <property type="match status" value="1"/>
</dbReference>
<keyword evidence="11" id="KW-0547">Nucleotide-binding</keyword>
<keyword evidence="15" id="KW-0511">Multifunctional enzyme</keyword>
<sequence>MSNSSNPVVVTIGVFDGVHAGHRQVLGIAKSIASSLNGSLTAATFDPPPKAFLSPDSFAGLLTLPKRRAELLRENGVDHVETLKFNDAMAHMSSDEFVEDILIAGLNAQVVIVGRNFRFGHRASGTVETLQTLSKKFGFEVRIVDLVGDSTAWSSTRIRTAIAAGRVEGARKLLGRPHRVSGLVVHGDHRGREIGFPTANIDVVGGLLIPADGVYAGLLWIDGVAHKSAISVGTNPTFDDVTTRRVEAYVIGQTNLDLYGKSFDLDFVSHIREMVSFAGIPELIAAMDNDVLTAAKDLETYLVESGK</sequence>
<comment type="pathway">
    <text evidence="2">Cofactor biosynthesis; FMN biosynthesis; FMN from riboflavin (ATP route): step 1/1.</text>
</comment>
<evidence type="ECO:0000256" key="14">
    <source>
        <dbReference type="ARBA" id="ARBA00022840"/>
    </source>
</evidence>
<dbReference type="UniPathway" id="UPA00277">
    <property type="reaction ID" value="UER00407"/>
</dbReference>
<evidence type="ECO:0000256" key="12">
    <source>
        <dbReference type="ARBA" id="ARBA00022777"/>
    </source>
</evidence>
<dbReference type="EC" id="2.7.1.26" evidence="4"/>
<dbReference type="EMBL" id="CAFBPK010000020">
    <property type="protein sequence ID" value="CAB5025197.1"/>
    <property type="molecule type" value="Genomic_DNA"/>
</dbReference>
<comment type="pathway">
    <text evidence="1">Cofactor biosynthesis; FAD biosynthesis; FAD from FMN: step 1/1.</text>
</comment>
<dbReference type="PANTHER" id="PTHR22749:SF6">
    <property type="entry name" value="RIBOFLAVIN KINASE"/>
    <property type="match status" value="1"/>
</dbReference>
<evidence type="ECO:0000256" key="3">
    <source>
        <dbReference type="ARBA" id="ARBA00010214"/>
    </source>
</evidence>
<dbReference type="Pfam" id="PF01687">
    <property type="entry name" value="Flavokinase"/>
    <property type="match status" value="1"/>
</dbReference>
<dbReference type="EMBL" id="CAESAD010000024">
    <property type="protein sequence ID" value="CAB4345773.1"/>
    <property type="molecule type" value="Genomic_DNA"/>
</dbReference>
<evidence type="ECO:0000256" key="4">
    <source>
        <dbReference type="ARBA" id="ARBA00012105"/>
    </source>
</evidence>
<accession>A0A6J6QHB3</accession>
<dbReference type="GO" id="GO:0009231">
    <property type="term" value="P:riboflavin biosynthetic process"/>
    <property type="evidence" value="ECO:0007669"/>
    <property type="project" value="InterPro"/>
</dbReference>
<evidence type="ECO:0000256" key="2">
    <source>
        <dbReference type="ARBA" id="ARBA00005201"/>
    </source>
</evidence>
<keyword evidence="8" id="KW-0288">FMN</keyword>
<evidence type="ECO:0000313" key="19">
    <source>
        <dbReference type="EMBL" id="CAB4709922.1"/>
    </source>
</evidence>
<name>A0A6J6QHB3_9ZZZZ</name>
<dbReference type="Gene3D" id="3.40.50.620">
    <property type="entry name" value="HUPs"/>
    <property type="match status" value="1"/>
</dbReference>